<comment type="caution">
    <text evidence="3">The sequence shown here is derived from an EMBL/GenBank/DDBJ whole genome shotgun (WGS) entry which is preliminary data.</text>
</comment>
<reference evidence="4" key="1">
    <citation type="journal article" date="2023" name="Mol. Phylogenet. Evol.">
        <title>Genome-scale phylogeny and comparative genomics of the fungal order Sordariales.</title>
        <authorList>
            <person name="Hensen N."/>
            <person name="Bonometti L."/>
            <person name="Westerberg I."/>
            <person name="Brannstrom I.O."/>
            <person name="Guillou S."/>
            <person name="Cros-Aarteil S."/>
            <person name="Calhoun S."/>
            <person name="Haridas S."/>
            <person name="Kuo A."/>
            <person name="Mondo S."/>
            <person name="Pangilinan J."/>
            <person name="Riley R."/>
            <person name="LaButti K."/>
            <person name="Andreopoulos B."/>
            <person name="Lipzen A."/>
            <person name="Chen C."/>
            <person name="Yan M."/>
            <person name="Daum C."/>
            <person name="Ng V."/>
            <person name="Clum A."/>
            <person name="Steindorff A."/>
            <person name="Ohm R.A."/>
            <person name="Martin F."/>
            <person name="Silar P."/>
            <person name="Natvig D.O."/>
            <person name="Lalanne C."/>
            <person name="Gautier V."/>
            <person name="Ament-Velasquez S.L."/>
            <person name="Kruys A."/>
            <person name="Hutchinson M.I."/>
            <person name="Powell A.J."/>
            <person name="Barry K."/>
            <person name="Miller A.N."/>
            <person name="Grigoriev I.V."/>
            <person name="Debuchy R."/>
            <person name="Gladieux P."/>
            <person name="Hiltunen Thoren M."/>
            <person name="Johannesson H."/>
        </authorList>
    </citation>
    <scope>NUCLEOTIDE SEQUENCE [LARGE SCALE GENOMIC DNA]</scope>
    <source>
        <strain evidence="4">CBS 340.73</strain>
    </source>
</reference>
<sequence length="100" mass="11472">MCSPFSHSRARTFFFFFFFFAQLWMREAAGLLSLACSTHSLRDNAASPNWTTCTAVPNFPPNDLDSHERKLHCYLPAAEPDHSRARIRPDSQPPVSRTER</sequence>
<feature type="signal peptide" evidence="2">
    <location>
        <begin position="1"/>
        <end position="28"/>
    </location>
</feature>
<accession>A0AAN6S4L8</accession>
<evidence type="ECO:0008006" key="5">
    <source>
        <dbReference type="Google" id="ProtNLM"/>
    </source>
</evidence>
<evidence type="ECO:0000256" key="2">
    <source>
        <dbReference type="SAM" id="SignalP"/>
    </source>
</evidence>
<proteinExistence type="predicted"/>
<organism evidence="3 4">
    <name type="scientific">Diplogelasinospora grovesii</name>
    <dbReference type="NCBI Taxonomy" id="303347"/>
    <lineage>
        <taxon>Eukaryota</taxon>
        <taxon>Fungi</taxon>
        <taxon>Dikarya</taxon>
        <taxon>Ascomycota</taxon>
        <taxon>Pezizomycotina</taxon>
        <taxon>Sordariomycetes</taxon>
        <taxon>Sordariomycetidae</taxon>
        <taxon>Sordariales</taxon>
        <taxon>Diplogelasinosporaceae</taxon>
        <taxon>Diplogelasinospora</taxon>
    </lineage>
</organism>
<evidence type="ECO:0000313" key="3">
    <source>
        <dbReference type="EMBL" id="KAK3940339.1"/>
    </source>
</evidence>
<evidence type="ECO:0000313" key="4">
    <source>
        <dbReference type="Proteomes" id="UP001303473"/>
    </source>
</evidence>
<protein>
    <recommendedName>
        <fullName evidence="5">Secreted protein</fullName>
    </recommendedName>
</protein>
<dbReference type="Proteomes" id="UP001303473">
    <property type="component" value="Unassembled WGS sequence"/>
</dbReference>
<dbReference type="AlphaFoldDB" id="A0AAN6S4L8"/>
<evidence type="ECO:0000256" key="1">
    <source>
        <dbReference type="SAM" id="MobiDB-lite"/>
    </source>
</evidence>
<name>A0AAN6S4L8_9PEZI</name>
<gene>
    <name evidence="3" type="ORF">QBC46DRAFT_385504</name>
</gene>
<feature type="chain" id="PRO_5042812119" description="Secreted protein" evidence="2">
    <location>
        <begin position="29"/>
        <end position="100"/>
    </location>
</feature>
<keyword evidence="4" id="KW-1185">Reference proteome</keyword>
<keyword evidence="2" id="KW-0732">Signal</keyword>
<dbReference type="EMBL" id="MU853797">
    <property type="protein sequence ID" value="KAK3940339.1"/>
    <property type="molecule type" value="Genomic_DNA"/>
</dbReference>
<feature type="region of interest" description="Disordered" evidence="1">
    <location>
        <begin position="81"/>
        <end position="100"/>
    </location>
</feature>